<accession>A0ABV6VYG9</accession>
<dbReference type="Proteomes" id="UP001592531">
    <property type="component" value="Unassembled WGS sequence"/>
</dbReference>
<reference evidence="1 2" key="1">
    <citation type="submission" date="2024-09" db="EMBL/GenBank/DDBJ databases">
        <authorList>
            <person name="Lee S.D."/>
        </authorList>
    </citation>
    <scope>NUCLEOTIDE SEQUENCE [LARGE SCALE GENOMIC DNA]</scope>
    <source>
        <strain evidence="1 2">N8-3</strain>
    </source>
</reference>
<protein>
    <submittedName>
        <fullName evidence="1">Uncharacterized protein</fullName>
    </submittedName>
</protein>
<keyword evidence="2" id="KW-1185">Reference proteome</keyword>
<name>A0ABV6VYG9_9ACTN</name>
<comment type="caution">
    <text evidence="1">The sequence shown here is derived from an EMBL/GenBank/DDBJ whole genome shotgun (WGS) entry which is preliminary data.</text>
</comment>
<evidence type="ECO:0000313" key="2">
    <source>
        <dbReference type="Proteomes" id="UP001592531"/>
    </source>
</evidence>
<dbReference type="EMBL" id="JBHFAB010000013">
    <property type="protein sequence ID" value="MFC1418775.1"/>
    <property type="molecule type" value="Genomic_DNA"/>
</dbReference>
<dbReference type="RefSeq" id="WP_380537571.1">
    <property type="nucleotide sequence ID" value="NZ_JBHFAB010000013.1"/>
</dbReference>
<gene>
    <name evidence="1" type="ORF">ACEZDE_19360</name>
</gene>
<evidence type="ECO:0000313" key="1">
    <source>
        <dbReference type="EMBL" id="MFC1418775.1"/>
    </source>
</evidence>
<sequence>MTDDITRTAGRVRQIIRNADDQRDLAARRVADGLPSYAADDLTSLIHRQAAHQLIAGLRAAAERITREQAEAGQDCTDDFALATACRNLHDSLTADLIAGSFTLTAGDPMRRIAQQADHDAAVDFVRHTRNI</sequence>
<proteinExistence type="predicted"/>
<organism evidence="1 2">
    <name type="scientific">Streptacidiphilus cavernicola</name>
    <dbReference type="NCBI Taxonomy" id="3342716"/>
    <lineage>
        <taxon>Bacteria</taxon>
        <taxon>Bacillati</taxon>
        <taxon>Actinomycetota</taxon>
        <taxon>Actinomycetes</taxon>
        <taxon>Kitasatosporales</taxon>
        <taxon>Streptomycetaceae</taxon>
        <taxon>Streptacidiphilus</taxon>
    </lineage>
</organism>